<dbReference type="PROSITE" id="PS50850">
    <property type="entry name" value="MFS"/>
    <property type="match status" value="1"/>
</dbReference>
<keyword evidence="3" id="KW-1003">Cell membrane</keyword>
<comment type="similarity">
    <text evidence="7">Belongs to the major facilitator superfamily. Drug:H(+) antiporter-3 (DHA3) (TC 2.A.1.21) family.</text>
</comment>
<feature type="transmembrane region" description="Helical" evidence="10">
    <location>
        <begin position="46"/>
        <end position="66"/>
    </location>
</feature>
<evidence type="ECO:0000256" key="2">
    <source>
        <dbReference type="ARBA" id="ARBA00022448"/>
    </source>
</evidence>
<dbReference type="PANTHER" id="PTHR23513">
    <property type="entry name" value="INTEGRAL MEMBRANE EFFLUX PROTEIN-RELATED"/>
    <property type="match status" value="1"/>
</dbReference>
<keyword evidence="2" id="KW-0813">Transport</keyword>
<evidence type="ECO:0000256" key="10">
    <source>
        <dbReference type="SAM" id="Phobius"/>
    </source>
</evidence>
<evidence type="ECO:0000256" key="7">
    <source>
        <dbReference type="ARBA" id="ARBA00038075"/>
    </source>
</evidence>
<evidence type="ECO:0000256" key="1">
    <source>
        <dbReference type="ARBA" id="ARBA00004429"/>
    </source>
</evidence>
<dbReference type="GO" id="GO:0005886">
    <property type="term" value="C:plasma membrane"/>
    <property type="evidence" value="ECO:0007669"/>
    <property type="project" value="UniProtKB-SubCell"/>
</dbReference>
<dbReference type="InterPro" id="IPR005829">
    <property type="entry name" value="Sugar_transporter_CS"/>
</dbReference>
<evidence type="ECO:0000256" key="9">
    <source>
        <dbReference type="SAM" id="MobiDB-lite"/>
    </source>
</evidence>
<dbReference type="RefSeq" id="WP_248168068.1">
    <property type="nucleotide sequence ID" value="NZ_JALNJA010000003.1"/>
</dbReference>
<reference evidence="12" key="1">
    <citation type="submission" date="2022-11" db="EMBL/GenBank/DDBJ databases">
        <title>Corynebacterium sp. isolated from Penguins.</title>
        <authorList>
            <person name="Sedlar K."/>
            <person name="Svec P."/>
        </authorList>
    </citation>
    <scope>NUCLEOTIDE SEQUENCE</scope>
    <source>
        <strain evidence="12">P7374</strain>
    </source>
</reference>
<evidence type="ECO:0000256" key="6">
    <source>
        <dbReference type="ARBA" id="ARBA00023136"/>
    </source>
</evidence>
<feature type="transmembrane region" description="Helical" evidence="10">
    <location>
        <begin position="143"/>
        <end position="165"/>
    </location>
</feature>
<keyword evidence="5 10" id="KW-1133">Transmembrane helix</keyword>
<feature type="region of interest" description="Disordered" evidence="9">
    <location>
        <begin position="401"/>
        <end position="432"/>
    </location>
</feature>
<feature type="transmembrane region" description="Helical" evidence="10">
    <location>
        <begin position="289"/>
        <end position="308"/>
    </location>
</feature>
<dbReference type="Pfam" id="PF07690">
    <property type="entry name" value="MFS_1"/>
    <property type="match status" value="1"/>
</dbReference>
<evidence type="ECO:0000256" key="5">
    <source>
        <dbReference type="ARBA" id="ARBA00022989"/>
    </source>
</evidence>
<feature type="transmembrane region" description="Helical" evidence="10">
    <location>
        <begin position="260"/>
        <end position="282"/>
    </location>
</feature>
<evidence type="ECO:0000256" key="8">
    <source>
        <dbReference type="ARBA" id="ARBA00040914"/>
    </source>
</evidence>
<dbReference type="Proteomes" id="UP001071478">
    <property type="component" value="Unassembled WGS sequence"/>
</dbReference>
<feature type="transmembrane region" description="Helical" evidence="10">
    <location>
        <begin position="225"/>
        <end position="248"/>
    </location>
</feature>
<dbReference type="InterPro" id="IPR020846">
    <property type="entry name" value="MFS_dom"/>
</dbReference>
<dbReference type="AlphaFoldDB" id="A0A9Q4C8Q0"/>
<feature type="transmembrane region" description="Helical" evidence="10">
    <location>
        <begin position="78"/>
        <end position="96"/>
    </location>
</feature>
<feature type="transmembrane region" description="Helical" evidence="10">
    <location>
        <begin position="314"/>
        <end position="336"/>
    </location>
</feature>
<proteinExistence type="inferred from homology"/>
<dbReference type="InterPro" id="IPR011701">
    <property type="entry name" value="MFS"/>
</dbReference>
<dbReference type="Gene3D" id="1.20.1250.20">
    <property type="entry name" value="MFS general substrate transporter like domains"/>
    <property type="match status" value="1"/>
</dbReference>
<evidence type="ECO:0000256" key="4">
    <source>
        <dbReference type="ARBA" id="ARBA00022692"/>
    </source>
</evidence>
<organism evidence="12 13">
    <name type="scientific">Corynebacterium pygosceleis</name>
    <dbReference type="NCBI Taxonomy" id="2800406"/>
    <lineage>
        <taxon>Bacteria</taxon>
        <taxon>Bacillati</taxon>
        <taxon>Actinomycetota</taxon>
        <taxon>Actinomycetes</taxon>
        <taxon>Mycobacteriales</taxon>
        <taxon>Corynebacteriaceae</taxon>
        <taxon>Corynebacterium</taxon>
    </lineage>
</organism>
<evidence type="ECO:0000313" key="12">
    <source>
        <dbReference type="EMBL" id="MCX7468597.1"/>
    </source>
</evidence>
<feature type="transmembrane region" description="Helical" evidence="10">
    <location>
        <begin position="171"/>
        <end position="192"/>
    </location>
</feature>
<protein>
    <recommendedName>
        <fullName evidence="8">Multidrug efflux pump Tap</fullName>
    </recommendedName>
</protein>
<keyword evidence="4 10" id="KW-0812">Transmembrane</keyword>
<comment type="subcellular location">
    <subcellularLocation>
        <location evidence="1">Cell inner membrane</location>
        <topology evidence="1">Multi-pass membrane protein</topology>
    </subcellularLocation>
</comment>
<feature type="transmembrane region" description="Helical" evidence="10">
    <location>
        <begin position="377"/>
        <end position="396"/>
    </location>
</feature>
<dbReference type="CDD" id="cd06173">
    <property type="entry name" value="MFS_MefA_like"/>
    <property type="match status" value="1"/>
</dbReference>
<dbReference type="PROSITE" id="PS00217">
    <property type="entry name" value="SUGAR_TRANSPORT_2"/>
    <property type="match status" value="1"/>
</dbReference>
<dbReference type="InterPro" id="IPR036259">
    <property type="entry name" value="MFS_trans_sf"/>
</dbReference>
<feature type="transmembrane region" description="Helical" evidence="10">
    <location>
        <begin position="12"/>
        <end position="34"/>
    </location>
</feature>
<evidence type="ECO:0000256" key="3">
    <source>
        <dbReference type="ARBA" id="ARBA00022475"/>
    </source>
</evidence>
<sequence>MTTGTPVRHRASAWLYLSSAGLSQFGNSIALIAWPWLILERTGDPAAAGTVVAVTALAALVVSFIGGQLIDTLGRKPMSVISDVISGLSVVALIAVDASLELTLAWFIGLAVFGAVGDVPGMAARQSLLGDVSATSGVSRDRLAGIMQTLVGVAALIGPALGGALMAAQPVITVLWITAGCSFAAAASTTVVRVTHTGGCARDTDAGVPDMGIVRQWREILTHPIVRLLLVMELVSTMLVVPYLVILLPAHYQAVDAPAVMGAVLAAYAVGFVIGGGLATLLGTRRRRTLWAGTVILFILAFLFLGGLGRDPLVFTGMVLAGIGAGLFGPLHLVLVTETVPDRVRGRTLSLFTAAGGLSQPVGLTVTAPLIAAFGVYRTALGIGLSFLPFGVWSGVRGVRTVPPARSEPDPEPTTGDDRDAATAEDAEQPPS</sequence>
<dbReference type="PANTHER" id="PTHR23513:SF9">
    <property type="entry name" value="ENTEROBACTIN EXPORTER ENTS"/>
    <property type="match status" value="1"/>
</dbReference>
<feature type="transmembrane region" description="Helical" evidence="10">
    <location>
        <begin position="348"/>
        <end position="371"/>
    </location>
</feature>
<feature type="transmembrane region" description="Helical" evidence="10">
    <location>
        <begin position="102"/>
        <end position="123"/>
    </location>
</feature>
<evidence type="ECO:0000313" key="13">
    <source>
        <dbReference type="Proteomes" id="UP001071478"/>
    </source>
</evidence>
<accession>A0A9Q4C8Q0</accession>
<gene>
    <name evidence="12" type="ORF">OS129_06880</name>
</gene>
<evidence type="ECO:0000259" key="11">
    <source>
        <dbReference type="PROSITE" id="PS50850"/>
    </source>
</evidence>
<keyword evidence="6 10" id="KW-0472">Membrane</keyword>
<dbReference type="GO" id="GO:0022857">
    <property type="term" value="F:transmembrane transporter activity"/>
    <property type="evidence" value="ECO:0007669"/>
    <property type="project" value="InterPro"/>
</dbReference>
<feature type="compositionally biased region" description="Acidic residues" evidence="9">
    <location>
        <begin position="423"/>
        <end position="432"/>
    </location>
</feature>
<dbReference type="SUPFAM" id="SSF103473">
    <property type="entry name" value="MFS general substrate transporter"/>
    <property type="match status" value="1"/>
</dbReference>
<dbReference type="EMBL" id="JAPMKU010000003">
    <property type="protein sequence ID" value="MCX7468597.1"/>
    <property type="molecule type" value="Genomic_DNA"/>
</dbReference>
<feature type="domain" description="Major facilitator superfamily (MFS) profile" evidence="11">
    <location>
        <begin position="219"/>
        <end position="432"/>
    </location>
</feature>
<comment type="caution">
    <text evidence="12">The sequence shown here is derived from an EMBL/GenBank/DDBJ whole genome shotgun (WGS) entry which is preliminary data.</text>
</comment>
<name>A0A9Q4C8Q0_9CORY</name>